<evidence type="ECO:0000313" key="3">
    <source>
        <dbReference type="EMBL" id="STY17496.1"/>
    </source>
</evidence>
<dbReference type="Pfam" id="PF00581">
    <property type="entry name" value="Rhodanese"/>
    <property type="match status" value="1"/>
</dbReference>
<dbReference type="PANTHER" id="PTHR43031:SF1">
    <property type="entry name" value="PYRIDINE NUCLEOTIDE-DISULPHIDE OXIDOREDUCTASE"/>
    <property type="match status" value="1"/>
</dbReference>
<evidence type="ECO:0000313" key="4">
    <source>
        <dbReference type="Proteomes" id="UP000054639"/>
    </source>
</evidence>
<keyword evidence="4" id="KW-1185">Reference proteome</keyword>
<sequence length="110" mass="12648">MTKHEIKTIDVHELKNRIDAQSDLCLIDVREIDEWQDIRIPGALHIPKDEITIKIKDSIADKSKPIYLHCRGGVRSLYAAQCLMDIGYQEVYSVDGGIMEWAMFGYPIEQ</sequence>
<proteinExistence type="predicted"/>
<feature type="domain" description="Rhodanese" evidence="1">
    <location>
        <begin position="20"/>
        <end position="110"/>
    </location>
</feature>
<dbReference type="InterPro" id="IPR036873">
    <property type="entry name" value="Rhodanese-like_dom_sf"/>
</dbReference>
<protein>
    <submittedName>
        <fullName evidence="3">Rhodanese domain-containing protein</fullName>
    </submittedName>
</protein>
<dbReference type="EMBL" id="UGOW01000001">
    <property type="protein sequence ID" value="STY17496.1"/>
    <property type="molecule type" value="Genomic_DNA"/>
</dbReference>
<reference evidence="2 4" key="1">
    <citation type="submission" date="2015-11" db="EMBL/GenBank/DDBJ databases">
        <title>Genomic analysis of 38 Legionella species identifies large and diverse effector repertoires.</title>
        <authorList>
            <person name="Burstein D."/>
            <person name="Amaro F."/>
            <person name="Zusman T."/>
            <person name="Lifshitz Z."/>
            <person name="Cohen O."/>
            <person name="Gilbert J.A."/>
            <person name="Pupko T."/>
            <person name="Shuman H.A."/>
            <person name="Segal G."/>
        </authorList>
    </citation>
    <scope>NUCLEOTIDE SEQUENCE [LARGE SCALE GENOMIC DNA]</scope>
    <source>
        <strain evidence="2 4">ATCC 49507</strain>
    </source>
</reference>
<dbReference type="InterPro" id="IPR050229">
    <property type="entry name" value="GlpE_sulfurtransferase"/>
</dbReference>
<name>A0A378KT52_9GAMM</name>
<evidence type="ECO:0000313" key="2">
    <source>
        <dbReference type="EMBL" id="KTD51259.1"/>
    </source>
</evidence>
<dbReference type="SMART" id="SM00450">
    <property type="entry name" value="RHOD"/>
    <property type="match status" value="1"/>
</dbReference>
<gene>
    <name evidence="3" type="primary">moeZ_1</name>
    <name evidence="2" type="ORF">Lqua_1486</name>
    <name evidence="3" type="ORF">NCTC12376_01304</name>
</gene>
<accession>A0A378KT52</accession>
<reference evidence="3 5" key="2">
    <citation type="submission" date="2018-06" db="EMBL/GenBank/DDBJ databases">
        <authorList>
            <consortium name="Pathogen Informatics"/>
            <person name="Doyle S."/>
        </authorList>
    </citation>
    <scope>NUCLEOTIDE SEQUENCE [LARGE SCALE GENOMIC DNA]</scope>
    <source>
        <strain evidence="3 5">NCTC12376</strain>
    </source>
</reference>
<dbReference type="Gene3D" id="3.40.250.10">
    <property type="entry name" value="Rhodanese-like domain"/>
    <property type="match status" value="1"/>
</dbReference>
<dbReference type="RefSeq" id="WP_058473643.1">
    <property type="nucleotide sequence ID" value="NZ_CAAAIL010000003.1"/>
</dbReference>
<dbReference type="AlphaFoldDB" id="A0A378KT52"/>
<organism evidence="3 5">
    <name type="scientific">Legionella quateirensis</name>
    <dbReference type="NCBI Taxonomy" id="45072"/>
    <lineage>
        <taxon>Bacteria</taxon>
        <taxon>Pseudomonadati</taxon>
        <taxon>Pseudomonadota</taxon>
        <taxon>Gammaproteobacteria</taxon>
        <taxon>Legionellales</taxon>
        <taxon>Legionellaceae</taxon>
        <taxon>Legionella</taxon>
    </lineage>
</organism>
<dbReference type="EMBL" id="LNYR01000012">
    <property type="protein sequence ID" value="KTD51259.1"/>
    <property type="molecule type" value="Genomic_DNA"/>
</dbReference>
<dbReference type="CDD" id="cd00158">
    <property type="entry name" value="RHOD"/>
    <property type="match status" value="1"/>
</dbReference>
<dbReference type="Proteomes" id="UP000254230">
    <property type="component" value="Unassembled WGS sequence"/>
</dbReference>
<evidence type="ECO:0000259" key="1">
    <source>
        <dbReference type="PROSITE" id="PS50206"/>
    </source>
</evidence>
<dbReference type="PROSITE" id="PS50206">
    <property type="entry name" value="RHODANESE_3"/>
    <property type="match status" value="1"/>
</dbReference>
<dbReference type="OrthoDB" id="9791096at2"/>
<evidence type="ECO:0000313" key="5">
    <source>
        <dbReference type="Proteomes" id="UP000254230"/>
    </source>
</evidence>
<dbReference type="STRING" id="45072.Lqua_1486"/>
<dbReference type="PANTHER" id="PTHR43031">
    <property type="entry name" value="FAD-DEPENDENT OXIDOREDUCTASE"/>
    <property type="match status" value="1"/>
</dbReference>
<dbReference type="SUPFAM" id="SSF52821">
    <property type="entry name" value="Rhodanese/Cell cycle control phosphatase"/>
    <property type="match status" value="1"/>
</dbReference>
<dbReference type="Proteomes" id="UP000054639">
    <property type="component" value="Unassembled WGS sequence"/>
</dbReference>
<dbReference type="InterPro" id="IPR001763">
    <property type="entry name" value="Rhodanese-like_dom"/>
</dbReference>